<proteinExistence type="predicted"/>
<gene>
    <name evidence="1" type="ORF">BB560_004278</name>
</gene>
<reference evidence="1 2" key="1">
    <citation type="journal article" date="2018" name="MBio">
        <title>Comparative Genomics Reveals the Core Gene Toolbox for the Fungus-Insect Symbiosis.</title>
        <authorList>
            <person name="Wang Y."/>
            <person name="Stata M."/>
            <person name="Wang W."/>
            <person name="Stajich J.E."/>
            <person name="White M.M."/>
            <person name="Moncalvo J.M."/>
        </authorList>
    </citation>
    <scope>NUCLEOTIDE SEQUENCE [LARGE SCALE GENOMIC DNA]</scope>
    <source>
        <strain evidence="1 2">SC-DP-2</strain>
    </source>
</reference>
<dbReference type="AlphaFoldDB" id="A0A2T9Z9M8"/>
<dbReference type="STRING" id="133381.A0A2T9Z9M8"/>
<comment type="caution">
    <text evidence="1">The sequence shown here is derived from an EMBL/GenBank/DDBJ whole genome shotgun (WGS) entry which is preliminary data.</text>
</comment>
<evidence type="ECO:0000313" key="2">
    <source>
        <dbReference type="Proteomes" id="UP000245609"/>
    </source>
</evidence>
<sequence>QTQLFAKKISLTDAVLDYQSNNDLLFVPIPNSNCVYSFPVSRFGEISKENQILYHGQTGVVSGTCYRHKKDHLLSLGSDGNIFLYEPENYMRFSNSQIE</sequence>
<protein>
    <submittedName>
        <fullName evidence="1">Uncharacterized protein</fullName>
    </submittedName>
</protein>
<dbReference type="OrthoDB" id="361494at2759"/>
<organism evidence="1 2">
    <name type="scientific">Smittium megazygosporum</name>
    <dbReference type="NCBI Taxonomy" id="133381"/>
    <lineage>
        <taxon>Eukaryota</taxon>
        <taxon>Fungi</taxon>
        <taxon>Fungi incertae sedis</taxon>
        <taxon>Zoopagomycota</taxon>
        <taxon>Kickxellomycotina</taxon>
        <taxon>Harpellomycetes</taxon>
        <taxon>Harpellales</taxon>
        <taxon>Legeriomycetaceae</taxon>
        <taxon>Smittium</taxon>
    </lineage>
</organism>
<accession>A0A2T9Z9M8</accession>
<evidence type="ECO:0000313" key="1">
    <source>
        <dbReference type="EMBL" id="PVV01306.1"/>
    </source>
</evidence>
<name>A0A2T9Z9M8_9FUNG</name>
<feature type="non-terminal residue" evidence="1">
    <location>
        <position position="1"/>
    </location>
</feature>
<dbReference type="EMBL" id="MBFS01001195">
    <property type="protein sequence ID" value="PVV01306.1"/>
    <property type="molecule type" value="Genomic_DNA"/>
</dbReference>
<keyword evidence="2" id="KW-1185">Reference proteome</keyword>
<dbReference type="Proteomes" id="UP000245609">
    <property type="component" value="Unassembled WGS sequence"/>
</dbReference>
<feature type="non-terminal residue" evidence="1">
    <location>
        <position position="99"/>
    </location>
</feature>